<dbReference type="InterPro" id="IPR002110">
    <property type="entry name" value="Ankyrin_rpt"/>
</dbReference>
<keyword evidence="1" id="KW-0677">Repeat</keyword>
<name>A0A1J9RI46_9PEZI</name>
<dbReference type="OrthoDB" id="539213at2759"/>
<dbReference type="InterPro" id="IPR056884">
    <property type="entry name" value="NPHP3-like_N"/>
</dbReference>
<evidence type="ECO:0000313" key="5">
    <source>
        <dbReference type="EMBL" id="OJD32227.1"/>
    </source>
</evidence>
<dbReference type="Gene3D" id="1.20.120.1020">
    <property type="entry name" value="Prion-inhibition and propagation, HeLo domain"/>
    <property type="match status" value="1"/>
</dbReference>
<sequence>MEIAGLAIGAAGLVTLVDSCKRLMRKIDSYRHVTSEAHPILVEFFAWNHLFDRWLQHVTVHEGFLQTASGDRVDETTADVARNLISCIEDSLKSIEVVVSDFNKPAGLSTKAKVQWAYSKREKAVKGVQELFRFVQELHLVLPVSGTSGDASSSAHGLSDEVVARLDKLRERYRADDRRNIHQWLGAKSTESYYEERLRDRKDGTCSWIFRHPDLVSWISPEFPDDLAKVLWIHAPAGFGKTVLCATIVESLKMTAPHTTALYFFSDREDDTYAILRSWISQIVYQHDDAMQIVADNPRLTSTPTATHSDLEEVFRSIAQSNLSFTFVVDGLDECEDPNQPDIIDTNRSRFVGALRALISGTKTRAMIVSRPFLDIRSSIHPERTSDRLAIFEIPVSADDVDDDLKAFSRAIVDRRLSNQPKASREGLAVQMAERASGMFLWVKLLESRLRRSRNQKKLQDTIRDMPEGLDSTYKRNMERIKSQHPVDRDRALLILMWIVVGRSPPTVAQIAIGFAVQRSESSADLQCDELPDLIDQHYVDEDIIETCAGLVEVNVDSRIPSLQHRSIRFVHSSVRDYLRHLAPGESLGVPFSDHGLQRGRLCAILLRFLTYESAWKTPPFRPEDVKLSLFRDFATLSWPQYVPTSVSTELRMLVDAFFSVRNYRWECWRTAFEKMTISLNVLWMRDSVWEDRKKNYFTHDFLLEASEFPQYPEPTDVQEIGEIVRARAGEAFNPPTDLSDLFEKLEPLVEIAFPHDRISESNMHVPGTRLYYAVLTRDIGIVRTTIDSDPDSVNTPGGLQGSALQLACWMDSLDMVEELLNKGVDVNLESGCMGCALNVAAWSGNQHVVQILHRFGASLQARDSRGWDALFRAVTGSNSKVVEQLLQYGAKPNSRYEYLYSTDMTPLMAAATFNEVEIFGLLLANGADISACSGEKETCLHFAAVKGFVEIVDAIMSVDESKNILDSFNADGDCPLSLAIFLHKDTTVALRLLSHGAKYDIPNSDGWTPLHDAIDENLPDVVQAMLTVGVGDGINAQDLDGWTPLHIAADRGNERLCGQLLSHGADSKLATRDGRTPLHMAALDGHVEIARQLLDHGSIVDAKDESGKTPLHLAASEANTEMIDLLVHFHADMSAVDAHDHTPIVMAAHRGQLEVYKNLLSHGANERMNESLRHTPLHSAAEAGKFGMVQYLLDRGWDANLPDIKKQTALHMAVRFGHKDILGILLDRGSCTTTIDQDGDTPLHSAAYEGHADILERGPPEYFEAHDGDGIKPLHIAAQFGKVNVLKLLSSRFPGSVDDRTLDGWTPLALATLFGHASTMEVLLEHGADPFALTPDDETLIQVAIDDGHAEAVKVLLREMHKQVTVSTKLPPLSDIDDCAADDPLSHLNEANCRKLGRSRSLSQIEIQDSITDNTIPLSRACSFSHSV</sequence>
<feature type="domain" description="Nephrocystin 3-like N-terminal" evidence="4">
    <location>
        <begin position="204"/>
        <end position="346"/>
    </location>
</feature>
<dbReference type="SMART" id="SM00248">
    <property type="entry name" value="ANK"/>
    <property type="match status" value="17"/>
</dbReference>
<dbReference type="PROSITE" id="PS50297">
    <property type="entry name" value="ANK_REP_REGION"/>
    <property type="match status" value="10"/>
</dbReference>
<dbReference type="RefSeq" id="XP_020128487.1">
    <property type="nucleotide sequence ID" value="XM_020275487.1"/>
</dbReference>
<feature type="repeat" description="ANK" evidence="3">
    <location>
        <begin position="1270"/>
        <end position="1290"/>
    </location>
</feature>
<dbReference type="InterPro" id="IPR038305">
    <property type="entry name" value="HeLo_sf"/>
</dbReference>
<feature type="repeat" description="ANK" evidence="3">
    <location>
        <begin position="1206"/>
        <end position="1238"/>
    </location>
</feature>
<dbReference type="SUPFAM" id="SSF48403">
    <property type="entry name" value="Ankyrin repeat"/>
    <property type="match status" value="2"/>
</dbReference>
<dbReference type="PRINTS" id="PR01415">
    <property type="entry name" value="ANKYRIN"/>
</dbReference>
<protein>
    <submittedName>
        <fullName evidence="5">Ankyrin repeat protein</fullName>
    </submittedName>
</protein>
<dbReference type="Pfam" id="PF00023">
    <property type="entry name" value="Ank"/>
    <property type="match status" value="1"/>
</dbReference>
<dbReference type="GeneID" id="31015748"/>
<evidence type="ECO:0000259" key="4">
    <source>
        <dbReference type="Pfam" id="PF24883"/>
    </source>
</evidence>
<feature type="repeat" description="ANK" evidence="3">
    <location>
        <begin position="1074"/>
        <end position="1106"/>
    </location>
</feature>
<dbReference type="InterPro" id="IPR036770">
    <property type="entry name" value="Ankyrin_rpt-contain_sf"/>
</dbReference>
<dbReference type="Gene3D" id="1.25.40.20">
    <property type="entry name" value="Ankyrin repeat-containing domain"/>
    <property type="match status" value="6"/>
</dbReference>
<evidence type="ECO:0000256" key="2">
    <source>
        <dbReference type="ARBA" id="ARBA00023043"/>
    </source>
</evidence>
<keyword evidence="6" id="KW-1185">Reference proteome</keyword>
<feature type="repeat" description="ANK" evidence="3">
    <location>
        <begin position="903"/>
        <end position="935"/>
    </location>
</feature>
<feature type="repeat" description="ANK" evidence="3">
    <location>
        <begin position="800"/>
        <end position="832"/>
    </location>
</feature>
<feature type="repeat" description="ANK" evidence="3">
    <location>
        <begin position="866"/>
        <end position="898"/>
    </location>
</feature>
<dbReference type="Pfam" id="PF24883">
    <property type="entry name" value="NPHP3_N"/>
    <property type="match status" value="1"/>
</dbReference>
<dbReference type="PANTHER" id="PTHR24198:SF165">
    <property type="entry name" value="ANKYRIN REPEAT-CONTAINING PROTEIN-RELATED"/>
    <property type="match status" value="1"/>
</dbReference>
<feature type="repeat" description="ANK" evidence="3">
    <location>
        <begin position="1173"/>
        <end position="1205"/>
    </location>
</feature>
<dbReference type="Gene3D" id="3.40.50.300">
    <property type="entry name" value="P-loop containing nucleotide triphosphate hydrolases"/>
    <property type="match status" value="1"/>
</dbReference>
<evidence type="ECO:0000313" key="6">
    <source>
        <dbReference type="Proteomes" id="UP000183809"/>
    </source>
</evidence>
<reference evidence="5 6" key="1">
    <citation type="submission" date="2016-10" db="EMBL/GenBank/DDBJ databases">
        <title>Proteomics and genomics reveal pathogen-plant mechanisms compatible with a hemibiotrophic lifestyle of Diplodia corticola.</title>
        <authorList>
            <person name="Fernandes I."/>
            <person name="De Jonge R."/>
            <person name="Van De Peer Y."/>
            <person name="Devreese B."/>
            <person name="Alves A."/>
            <person name="Esteves A.C."/>
        </authorList>
    </citation>
    <scope>NUCLEOTIDE SEQUENCE [LARGE SCALE GENOMIC DNA]</scope>
    <source>
        <strain evidence="5 6">CBS 112549</strain>
    </source>
</reference>
<evidence type="ECO:0000256" key="1">
    <source>
        <dbReference type="ARBA" id="ARBA00022737"/>
    </source>
</evidence>
<feature type="repeat" description="ANK" evidence="3">
    <location>
        <begin position="1304"/>
        <end position="1336"/>
    </location>
</feature>
<proteinExistence type="predicted"/>
<feature type="repeat" description="ANK" evidence="3">
    <location>
        <begin position="1107"/>
        <end position="1139"/>
    </location>
</feature>
<evidence type="ECO:0000256" key="3">
    <source>
        <dbReference type="PROSITE-ProRule" id="PRU00023"/>
    </source>
</evidence>
<dbReference type="SUPFAM" id="SSF52540">
    <property type="entry name" value="P-loop containing nucleoside triphosphate hydrolases"/>
    <property type="match status" value="1"/>
</dbReference>
<feature type="repeat" description="ANK" evidence="3">
    <location>
        <begin position="1041"/>
        <end position="1073"/>
    </location>
</feature>
<dbReference type="InterPro" id="IPR027417">
    <property type="entry name" value="P-loop_NTPase"/>
</dbReference>
<organism evidence="5 6">
    <name type="scientific">Diplodia corticola</name>
    <dbReference type="NCBI Taxonomy" id="236234"/>
    <lineage>
        <taxon>Eukaryota</taxon>
        <taxon>Fungi</taxon>
        <taxon>Dikarya</taxon>
        <taxon>Ascomycota</taxon>
        <taxon>Pezizomycotina</taxon>
        <taxon>Dothideomycetes</taxon>
        <taxon>Dothideomycetes incertae sedis</taxon>
        <taxon>Botryosphaeriales</taxon>
        <taxon>Botryosphaeriaceae</taxon>
        <taxon>Diplodia</taxon>
    </lineage>
</organism>
<dbReference type="EMBL" id="MNUE01000040">
    <property type="protein sequence ID" value="OJD32227.1"/>
    <property type="molecule type" value="Genomic_DNA"/>
</dbReference>
<feature type="repeat" description="ANK" evidence="3">
    <location>
        <begin position="1140"/>
        <end position="1172"/>
    </location>
</feature>
<keyword evidence="2 3" id="KW-0040">ANK repeat</keyword>
<dbReference type="Pfam" id="PF12796">
    <property type="entry name" value="Ank_2"/>
    <property type="match status" value="5"/>
</dbReference>
<dbReference type="Proteomes" id="UP000183809">
    <property type="component" value="Unassembled WGS sequence"/>
</dbReference>
<dbReference type="PANTHER" id="PTHR24198">
    <property type="entry name" value="ANKYRIN REPEAT AND PROTEIN KINASE DOMAIN-CONTAINING PROTEIN"/>
    <property type="match status" value="1"/>
</dbReference>
<gene>
    <name evidence="5" type="ORF">BKCO1_4000074</name>
</gene>
<dbReference type="PROSITE" id="PS50088">
    <property type="entry name" value="ANK_REPEAT"/>
    <property type="match status" value="12"/>
</dbReference>
<comment type="caution">
    <text evidence="5">The sequence shown here is derived from an EMBL/GenBank/DDBJ whole genome shotgun (WGS) entry which is preliminary data.</text>
</comment>
<feature type="repeat" description="ANK" evidence="3">
    <location>
        <begin position="1239"/>
        <end position="1257"/>
    </location>
</feature>
<dbReference type="STRING" id="236234.A0A1J9RI46"/>
<accession>A0A1J9RI46</accession>